<dbReference type="OrthoDB" id="3346544at2759"/>
<feature type="transmembrane region" description="Helical" evidence="1">
    <location>
        <begin position="213"/>
        <end position="236"/>
    </location>
</feature>
<proteinExistence type="predicted"/>
<feature type="transmembrane region" description="Helical" evidence="1">
    <location>
        <begin position="48"/>
        <end position="74"/>
    </location>
</feature>
<dbReference type="AlphaFoldDB" id="A0A9P5NPD4"/>
<feature type="transmembrane region" description="Helical" evidence="1">
    <location>
        <begin position="120"/>
        <end position="142"/>
    </location>
</feature>
<keyword evidence="3" id="KW-1185">Reference proteome</keyword>
<name>A0A9P5NPD4_GYMJU</name>
<keyword evidence="1" id="KW-0812">Transmembrane</keyword>
<accession>A0A9P5NPD4</accession>
<comment type="caution">
    <text evidence="2">The sequence shown here is derived from an EMBL/GenBank/DDBJ whole genome shotgun (WGS) entry which is preliminary data.</text>
</comment>
<organism evidence="2 3">
    <name type="scientific">Gymnopilus junonius</name>
    <name type="common">Spectacular rustgill mushroom</name>
    <name type="synonym">Gymnopilus spectabilis subsp. junonius</name>
    <dbReference type="NCBI Taxonomy" id="109634"/>
    <lineage>
        <taxon>Eukaryota</taxon>
        <taxon>Fungi</taxon>
        <taxon>Dikarya</taxon>
        <taxon>Basidiomycota</taxon>
        <taxon>Agaricomycotina</taxon>
        <taxon>Agaricomycetes</taxon>
        <taxon>Agaricomycetidae</taxon>
        <taxon>Agaricales</taxon>
        <taxon>Agaricineae</taxon>
        <taxon>Hymenogastraceae</taxon>
        <taxon>Gymnopilus</taxon>
    </lineage>
</organism>
<dbReference type="EMBL" id="JADNYJ010000049">
    <property type="protein sequence ID" value="KAF8900180.1"/>
    <property type="molecule type" value="Genomic_DNA"/>
</dbReference>
<evidence type="ECO:0000313" key="3">
    <source>
        <dbReference type="Proteomes" id="UP000724874"/>
    </source>
</evidence>
<feature type="transmembrane region" description="Helical" evidence="1">
    <location>
        <begin position="162"/>
        <end position="184"/>
    </location>
</feature>
<dbReference type="Proteomes" id="UP000724874">
    <property type="component" value="Unassembled WGS sequence"/>
</dbReference>
<keyword evidence="1" id="KW-0472">Membrane</keyword>
<protein>
    <submittedName>
        <fullName evidence="2">Uncharacterized protein</fullName>
    </submittedName>
</protein>
<gene>
    <name evidence="2" type="ORF">CPB84DRAFT_1680773</name>
</gene>
<sequence>MLTVQDASLTSTIIEGILYAGSSLVMFVMTLQSLAYMKAMAGMNRLMLAATFLLFVLSTLHMVADIIYIHRGFITFGGSDLFFADANEETFKNSVYELETLLADAILIYRCYIIWRSWRIIILPCILWISFAACATATVWFISQPMANGANVFSIQVGGWVISFYSTAFVTNIVSTGLLAYKIWTVNNGVHRVQASNISFAQTYYTGGNLKSLLIFIIECGALYSCALLTMLASYLSKSSAI</sequence>
<keyword evidence="1" id="KW-1133">Transmembrane helix</keyword>
<evidence type="ECO:0000256" key="1">
    <source>
        <dbReference type="SAM" id="Phobius"/>
    </source>
</evidence>
<evidence type="ECO:0000313" key="2">
    <source>
        <dbReference type="EMBL" id="KAF8900180.1"/>
    </source>
</evidence>
<feature type="transmembrane region" description="Helical" evidence="1">
    <location>
        <begin position="16"/>
        <end position="36"/>
    </location>
</feature>
<reference evidence="2" key="1">
    <citation type="submission" date="2020-11" db="EMBL/GenBank/DDBJ databases">
        <authorList>
            <consortium name="DOE Joint Genome Institute"/>
            <person name="Ahrendt S."/>
            <person name="Riley R."/>
            <person name="Andreopoulos W."/>
            <person name="LaButti K."/>
            <person name="Pangilinan J."/>
            <person name="Ruiz-duenas F.J."/>
            <person name="Barrasa J.M."/>
            <person name="Sanchez-Garcia M."/>
            <person name="Camarero S."/>
            <person name="Miyauchi S."/>
            <person name="Serrano A."/>
            <person name="Linde D."/>
            <person name="Babiker R."/>
            <person name="Drula E."/>
            <person name="Ayuso-Fernandez I."/>
            <person name="Pacheco R."/>
            <person name="Padilla G."/>
            <person name="Ferreira P."/>
            <person name="Barriuso J."/>
            <person name="Kellner H."/>
            <person name="Castanera R."/>
            <person name="Alfaro M."/>
            <person name="Ramirez L."/>
            <person name="Pisabarro A.G."/>
            <person name="Kuo A."/>
            <person name="Tritt A."/>
            <person name="Lipzen A."/>
            <person name="He G."/>
            <person name="Yan M."/>
            <person name="Ng V."/>
            <person name="Cullen D."/>
            <person name="Martin F."/>
            <person name="Rosso M.-N."/>
            <person name="Henrissat B."/>
            <person name="Hibbett D."/>
            <person name="Martinez A.T."/>
            <person name="Grigoriev I.V."/>
        </authorList>
    </citation>
    <scope>NUCLEOTIDE SEQUENCE</scope>
    <source>
        <strain evidence="2">AH 44721</strain>
    </source>
</reference>